<name>A0A285PJP7_9HYPH</name>
<gene>
    <name evidence="3" type="ORF">SAMN06265368_3200</name>
</gene>
<dbReference type="Pfam" id="PF13672">
    <property type="entry name" value="PP2C_2"/>
    <property type="match status" value="1"/>
</dbReference>
<dbReference type="PROSITE" id="PS51746">
    <property type="entry name" value="PPM_2"/>
    <property type="match status" value="1"/>
</dbReference>
<reference evidence="3 4" key="1">
    <citation type="submission" date="2017-09" db="EMBL/GenBank/DDBJ databases">
        <authorList>
            <person name="Ehlers B."/>
            <person name="Leendertz F.H."/>
        </authorList>
    </citation>
    <scope>NUCLEOTIDE SEQUENCE [LARGE SCALE GENOMIC DNA]</scope>
    <source>
        <strain evidence="3 4">DSM 18289</strain>
    </source>
</reference>
<proteinExistence type="predicted"/>
<feature type="domain" description="PPM-type phosphatase" evidence="2">
    <location>
        <begin position="265"/>
        <end position="491"/>
    </location>
</feature>
<dbReference type="OrthoDB" id="9801841at2"/>
<dbReference type="InterPro" id="IPR001932">
    <property type="entry name" value="PPM-type_phosphatase-like_dom"/>
</dbReference>
<feature type="region of interest" description="Disordered" evidence="1">
    <location>
        <begin position="172"/>
        <end position="202"/>
    </location>
</feature>
<dbReference type="EMBL" id="OBEL01000003">
    <property type="protein sequence ID" value="SNZ20101.1"/>
    <property type="molecule type" value="Genomic_DNA"/>
</dbReference>
<organism evidence="3 4">
    <name type="scientific">Cohaesibacter gelatinilyticus</name>
    <dbReference type="NCBI Taxonomy" id="372072"/>
    <lineage>
        <taxon>Bacteria</taxon>
        <taxon>Pseudomonadati</taxon>
        <taxon>Pseudomonadota</taxon>
        <taxon>Alphaproteobacteria</taxon>
        <taxon>Hyphomicrobiales</taxon>
        <taxon>Cohaesibacteraceae</taxon>
    </lineage>
</organism>
<keyword evidence="4" id="KW-1185">Reference proteome</keyword>
<evidence type="ECO:0000256" key="1">
    <source>
        <dbReference type="SAM" id="MobiDB-lite"/>
    </source>
</evidence>
<dbReference type="SUPFAM" id="SSF81606">
    <property type="entry name" value="PP2C-like"/>
    <property type="match status" value="1"/>
</dbReference>
<dbReference type="AlphaFoldDB" id="A0A285PJP7"/>
<protein>
    <submittedName>
        <fullName evidence="3">Serine/threonine protein phosphatase PrpC</fullName>
    </submittedName>
</protein>
<sequence length="498" mass="54444">MTLIKYAPSLAFQQRLLERTGYSISNPHVRQPVRNPVAEKIKSIAPQKDTRAKLLLADRVHRMDRARQLGLAAITLCGGLLWNSDPSHAYISDEIGSQIATPPSLDPVKPDALQSFSNPILEQINGIDWSHPTFVPGLIFVLIIVQLLALAQRHMIARKLITTDQNVIGTSRRNVVDHTEQTDPECASATASEEQDNSSVDGSVVEFESPLVEISEPEGDRKTGEDQITASNLEQSVVDEAMPPEACDLPVIVHEPRKLTTQFWSLDAATRQGQVREENQDCFAVLEFAPELKAFNVNDGAGGLKGGREASHTATESISWSLRDAFQRNGDLTLRDLLDALDYARKVAAERDLTGVTTALVVLLKGDIVHYATLGDGAIVVIWPDGMVGHLQVPHHTAGQPSNIINAYIGKNCQAPARIGSCRLEPGSIVMTMTDGASDLFPYEDFALQREKIADMRGLADHLLAELESARDPDTGAYLHHDNMTLAMALLIDGDDHE</sequence>
<dbReference type="InterPro" id="IPR036457">
    <property type="entry name" value="PPM-type-like_dom_sf"/>
</dbReference>
<evidence type="ECO:0000313" key="3">
    <source>
        <dbReference type="EMBL" id="SNZ20101.1"/>
    </source>
</evidence>
<dbReference type="Proteomes" id="UP000219439">
    <property type="component" value="Unassembled WGS sequence"/>
</dbReference>
<accession>A0A285PJP7</accession>
<feature type="compositionally biased region" description="Polar residues" evidence="1">
    <location>
        <begin position="189"/>
        <end position="201"/>
    </location>
</feature>
<evidence type="ECO:0000259" key="2">
    <source>
        <dbReference type="PROSITE" id="PS51746"/>
    </source>
</evidence>
<evidence type="ECO:0000313" key="4">
    <source>
        <dbReference type="Proteomes" id="UP000219439"/>
    </source>
</evidence>
<dbReference type="RefSeq" id="WP_097154444.1">
    <property type="nucleotide sequence ID" value="NZ_OBEL01000003.1"/>
</dbReference>
<dbReference type="Gene3D" id="3.60.40.10">
    <property type="entry name" value="PPM-type phosphatase domain"/>
    <property type="match status" value="1"/>
</dbReference>